<evidence type="ECO:0000313" key="6">
    <source>
        <dbReference type="Proteomes" id="UP001368500"/>
    </source>
</evidence>
<dbReference type="CDD" id="cd19438">
    <property type="entry name" value="lipocalin_Blc-like"/>
    <property type="match status" value="1"/>
</dbReference>
<dbReference type="InterPro" id="IPR022272">
    <property type="entry name" value="Lipocalin_CS"/>
</dbReference>
<evidence type="ECO:0000313" key="5">
    <source>
        <dbReference type="EMBL" id="MEK8026883.1"/>
    </source>
</evidence>
<feature type="domain" description="Lipocalin/cytosolic fatty-acid binding" evidence="4">
    <location>
        <begin position="65"/>
        <end position="217"/>
    </location>
</feature>
<comment type="subcellular location">
    <subcellularLocation>
        <location evidence="2">Cell outer membrane</location>
    </subcellularLocation>
</comment>
<evidence type="ECO:0000256" key="2">
    <source>
        <dbReference type="PIRNR" id="PIRNR036893"/>
    </source>
</evidence>
<organism evidence="5 6">
    <name type="scientific">Pseudaquabacterium rugosum</name>
    <dbReference type="NCBI Taxonomy" id="2984194"/>
    <lineage>
        <taxon>Bacteria</taxon>
        <taxon>Pseudomonadati</taxon>
        <taxon>Pseudomonadota</taxon>
        <taxon>Betaproteobacteria</taxon>
        <taxon>Burkholderiales</taxon>
        <taxon>Sphaerotilaceae</taxon>
        <taxon>Pseudaquabacterium</taxon>
    </lineage>
</organism>
<dbReference type="Proteomes" id="UP001368500">
    <property type="component" value="Unassembled WGS sequence"/>
</dbReference>
<dbReference type="PANTHER" id="PTHR10612:SF34">
    <property type="entry name" value="APOLIPOPROTEIN D"/>
    <property type="match status" value="1"/>
</dbReference>
<protein>
    <recommendedName>
        <fullName evidence="2">Outer membrane lipoprotein Blc</fullName>
    </recommendedName>
</protein>
<dbReference type="Pfam" id="PF08212">
    <property type="entry name" value="Lipocalin_2"/>
    <property type="match status" value="1"/>
</dbReference>
<feature type="region of interest" description="Disordered" evidence="3">
    <location>
        <begin position="34"/>
        <end position="60"/>
    </location>
</feature>
<feature type="signal peptide" evidence="2">
    <location>
        <begin position="1"/>
        <end position="38"/>
    </location>
</feature>
<evidence type="ECO:0000256" key="3">
    <source>
        <dbReference type="SAM" id="MobiDB-lite"/>
    </source>
</evidence>
<dbReference type="RefSeq" id="WP_341374666.1">
    <property type="nucleotide sequence ID" value="NZ_JBBUTF010000011.1"/>
</dbReference>
<keyword evidence="6" id="KW-1185">Reference proteome</keyword>
<gene>
    <name evidence="5" type="ORF">AACH11_13005</name>
</gene>
<dbReference type="InterPro" id="IPR012674">
    <property type="entry name" value="Calycin"/>
</dbReference>
<comment type="similarity">
    <text evidence="1 2">Belongs to the calycin superfamily. Lipocalin family.</text>
</comment>
<dbReference type="InterPro" id="IPR000566">
    <property type="entry name" value="Lipocln_cytosolic_FA-bd_dom"/>
</dbReference>
<evidence type="ECO:0000259" key="4">
    <source>
        <dbReference type="Pfam" id="PF08212"/>
    </source>
</evidence>
<keyword evidence="2" id="KW-0472">Membrane</keyword>
<accession>A0ABU9BBD6</accession>
<evidence type="ECO:0000256" key="1">
    <source>
        <dbReference type="ARBA" id="ARBA00006889"/>
    </source>
</evidence>
<dbReference type="InterPro" id="IPR022271">
    <property type="entry name" value="Lipocalin_ApoD"/>
</dbReference>
<keyword evidence="2" id="KW-0446">Lipid-binding</keyword>
<comment type="function">
    <text evidence="2">Involved in the storage or transport of lipids necessary for membrane maintenance under stressful conditions. Displays a binding preference for lysophospholipids.</text>
</comment>
<comment type="subunit">
    <text evidence="2">Homodimer.</text>
</comment>
<sequence>MTFQPASAIPRAATALLTTGLLLLGACGSTTAPSTTSAATTATAANAPAASPARTPPPRPLPALEMARYLGVWHQVALYPNRFQAQCLDSTTATYSRLDDGRLRVINRCRTARGMDEAEGVARPRDGAVVGADGWLRPASLEVSFLPAALRWTGIGWGRYDVLQLGPDGTWSLVSEPTREYLWVLSRTPTLDAAQWAAIETRLRAEGFDLQRLRREPAAAAAAR</sequence>
<name>A0ABU9BBD6_9BURK</name>
<feature type="compositionally biased region" description="Low complexity" evidence="3">
    <location>
        <begin position="34"/>
        <end position="53"/>
    </location>
</feature>
<dbReference type="PIRSF" id="PIRSF036893">
    <property type="entry name" value="Lipocalin_ApoD"/>
    <property type="match status" value="1"/>
</dbReference>
<feature type="chain" id="PRO_5045015679" description="Outer membrane lipoprotein Blc" evidence="2">
    <location>
        <begin position="39"/>
        <end position="224"/>
    </location>
</feature>
<keyword evidence="2" id="KW-0449">Lipoprotein</keyword>
<dbReference type="EMBL" id="JBBUTF010000011">
    <property type="protein sequence ID" value="MEK8026883.1"/>
    <property type="molecule type" value="Genomic_DNA"/>
</dbReference>
<dbReference type="Gene3D" id="2.40.128.20">
    <property type="match status" value="1"/>
</dbReference>
<dbReference type="SUPFAM" id="SSF50814">
    <property type="entry name" value="Lipocalins"/>
    <property type="match status" value="1"/>
</dbReference>
<reference evidence="5 6" key="1">
    <citation type="submission" date="2024-04" db="EMBL/GenBank/DDBJ databases">
        <title>Novel species of the genus Ideonella isolated from streams.</title>
        <authorList>
            <person name="Lu H."/>
        </authorList>
    </citation>
    <scope>NUCLEOTIDE SEQUENCE [LARGE SCALE GENOMIC DNA]</scope>
    <source>
        <strain evidence="5 6">BYS139W</strain>
    </source>
</reference>
<comment type="caution">
    <text evidence="5">The sequence shown here is derived from an EMBL/GenBank/DDBJ whole genome shotgun (WGS) entry which is preliminary data.</text>
</comment>
<keyword evidence="2" id="KW-0998">Cell outer membrane</keyword>
<dbReference type="PANTHER" id="PTHR10612">
    <property type="entry name" value="APOLIPOPROTEIN D"/>
    <property type="match status" value="1"/>
</dbReference>
<dbReference type="InterPro" id="IPR047202">
    <property type="entry name" value="Lipocalin_Blc-like_dom"/>
</dbReference>
<dbReference type="PROSITE" id="PS00213">
    <property type="entry name" value="LIPOCALIN"/>
    <property type="match status" value="1"/>
</dbReference>
<keyword evidence="2" id="KW-0732">Signal</keyword>
<proteinExistence type="inferred from homology"/>